<reference evidence="2" key="1">
    <citation type="submission" date="2022-06" db="EMBL/GenBank/DDBJ databases">
        <title>Isolation of gut microbiota from human fecal samples.</title>
        <authorList>
            <person name="Pamer E.G."/>
            <person name="Barat B."/>
            <person name="Waligurski E."/>
            <person name="Medina S."/>
            <person name="Paddock L."/>
            <person name="Mostad J."/>
        </authorList>
    </citation>
    <scope>NUCLEOTIDE SEQUENCE</scope>
    <source>
        <strain evidence="2">DFI.9.91</strain>
    </source>
</reference>
<dbReference type="RefSeq" id="WP_256303487.1">
    <property type="nucleotide sequence ID" value="NZ_JANFYS010000008.1"/>
</dbReference>
<keyword evidence="2" id="KW-0378">Hydrolase</keyword>
<dbReference type="InterPro" id="IPR023562">
    <property type="entry name" value="ClpP/TepA"/>
</dbReference>
<sequence length="240" mass="25706">MAEEKRETLETGNEDNSNPSERQQQIVDMGSATIKTDKGTIHTLTIVGQIEGHQILPPTSKSTKYEHVMPLLAAVEESDDVDGLLVLLNTVGGDIEAGLGIAELISSMSKPTVSLVLGGGHSIGVPLAVSAKTSFIAPSAAMTIHPVRLSGTVIGVSQTFNYFTRIQDRIISFVTRNSHVARETFTKLMLQTGELAADVGSVIYGEEAVKIGLIDHIGGLADALECLHGMMEERKREKTQ</sequence>
<dbReference type="InterPro" id="IPR029045">
    <property type="entry name" value="ClpP/crotonase-like_dom_sf"/>
</dbReference>
<keyword evidence="2" id="KW-0645">Protease</keyword>
<dbReference type="AlphaFoldDB" id="A0AAW5JJ78"/>
<comment type="caution">
    <text evidence="2">The sequence shown here is derived from an EMBL/GenBank/DDBJ whole genome shotgun (WGS) entry which is preliminary data.</text>
</comment>
<dbReference type="Proteomes" id="UP001204562">
    <property type="component" value="Unassembled WGS sequence"/>
</dbReference>
<feature type="compositionally biased region" description="Polar residues" evidence="1">
    <location>
        <begin position="10"/>
        <end position="23"/>
    </location>
</feature>
<dbReference type="SUPFAM" id="SSF52096">
    <property type="entry name" value="ClpP/crotonase"/>
    <property type="match status" value="1"/>
</dbReference>
<protein>
    <submittedName>
        <fullName evidence="2">ATP-dependent Clp protease proteolytic subunit</fullName>
    </submittedName>
</protein>
<name>A0AAW5JJ78_9FIRM</name>
<gene>
    <name evidence="2" type="ORF">NE579_05295</name>
</gene>
<dbReference type="Gene3D" id="3.90.226.10">
    <property type="entry name" value="2-enoyl-CoA Hydratase, Chain A, domain 1"/>
    <property type="match status" value="1"/>
</dbReference>
<dbReference type="Pfam" id="PF00574">
    <property type="entry name" value="CLP_protease"/>
    <property type="match status" value="1"/>
</dbReference>
<organism evidence="2 3">
    <name type="scientific">Intestinimonas massiliensis</name>
    <name type="common">ex Afouda et al. 2020</name>
    <dbReference type="NCBI Taxonomy" id="1673721"/>
    <lineage>
        <taxon>Bacteria</taxon>
        <taxon>Bacillati</taxon>
        <taxon>Bacillota</taxon>
        <taxon>Clostridia</taxon>
        <taxon>Eubacteriales</taxon>
        <taxon>Intestinimonas</taxon>
    </lineage>
</organism>
<evidence type="ECO:0000313" key="3">
    <source>
        <dbReference type="Proteomes" id="UP001204562"/>
    </source>
</evidence>
<evidence type="ECO:0000256" key="1">
    <source>
        <dbReference type="SAM" id="MobiDB-lite"/>
    </source>
</evidence>
<dbReference type="GO" id="GO:0006508">
    <property type="term" value="P:proteolysis"/>
    <property type="evidence" value="ECO:0007669"/>
    <property type="project" value="UniProtKB-KW"/>
</dbReference>
<dbReference type="EMBL" id="JANFYS010000008">
    <property type="protein sequence ID" value="MCQ4769877.1"/>
    <property type="molecule type" value="Genomic_DNA"/>
</dbReference>
<feature type="region of interest" description="Disordered" evidence="1">
    <location>
        <begin position="1"/>
        <end position="23"/>
    </location>
</feature>
<accession>A0AAW5JJ78</accession>
<evidence type="ECO:0000313" key="2">
    <source>
        <dbReference type="EMBL" id="MCQ4769877.1"/>
    </source>
</evidence>
<proteinExistence type="predicted"/>
<dbReference type="GO" id="GO:0008233">
    <property type="term" value="F:peptidase activity"/>
    <property type="evidence" value="ECO:0007669"/>
    <property type="project" value="UniProtKB-KW"/>
</dbReference>